<evidence type="ECO:0000313" key="11">
    <source>
        <dbReference type="EMBL" id="CAG5113378.1"/>
    </source>
</evidence>
<keyword evidence="5" id="KW-0853">WD repeat</keyword>
<evidence type="ECO:0000256" key="5">
    <source>
        <dbReference type="ARBA" id="ARBA00022574"/>
    </source>
</evidence>
<keyword evidence="7" id="KW-0810">Translation regulation</keyword>
<keyword evidence="4" id="KW-0396">Initiation factor</keyword>
<evidence type="ECO:0000256" key="1">
    <source>
        <dbReference type="ARBA" id="ARBA00003993"/>
    </source>
</evidence>
<name>A0ABN7T6C2_OIKDI</name>
<keyword evidence="6" id="KW-0677">Repeat</keyword>
<evidence type="ECO:0000256" key="7">
    <source>
        <dbReference type="ARBA" id="ARBA00022845"/>
    </source>
</evidence>
<evidence type="ECO:0000256" key="4">
    <source>
        <dbReference type="ARBA" id="ARBA00022540"/>
    </source>
</evidence>
<keyword evidence="8" id="KW-0648">Protein biosynthesis</keyword>
<feature type="domain" description="Translation initiation factor beta propellor-like" evidence="10">
    <location>
        <begin position="197"/>
        <end position="362"/>
    </location>
</feature>
<comment type="similarity">
    <text evidence="2">Belongs to the WD repeat EIF2A family.</text>
</comment>
<dbReference type="Proteomes" id="UP001158576">
    <property type="component" value="Chromosome 2"/>
</dbReference>
<evidence type="ECO:0000256" key="3">
    <source>
        <dbReference type="ARBA" id="ARBA00013819"/>
    </source>
</evidence>
<dbReference type="SUPFAM" id="SSF50960">
    <property type="entry name" value="TolB, C-terminal domain"/>
    <property type="match status" value="1"/>
</dbReference>
<gene>
    <name evidence="11" type="ORF">OKIOD_LOCUS16254</name>
</gene>
<dbReference type="PANTHER" id="PTHR13227:SF0">
    <property type="entry name" value="EUKARYOTIC TRANSLATION INITIATION FACTOR 2A"/>
    <property type="match status" value="1"/>
</dbReference>
<dbReference type="InterPro" id="IPR015943">
    <property type="entry name" value="WD40/YVTN_repeat-like_dom_sf"/>
</dbReference>
<organism evidence="11 12">
    <name type="scientific">Oikopleura dioica</name>
    <name type="common">Tunicate</name>
    <dbReference type="NCBI Taxonomy" id="34765"/>
    <lineage>
        <taxon>Eukaryota</taxon>
        <taxon>Metazoa</taxon>
        <taxon>Chordata</taxon>
        <taxon>Tunicata</taxon>
        <taxon>Appendicularia</taxon>
        <taxon>Copelata</taxon>
        <taxon>Oikopleuridae</taxon>
        <taxon>Oikopleura</taxon>
    </lineage>
</organism>
<accession>A0ABN7T6C2</accession>
<evidence type="ECO:0000313" key="12">
    <source>
        <dbReference type="Proteomes" id="UP001158576"/>
    </source>
</evidence>
<sequence>MVLLAENGSKGLRVFDLSTNYTEVEAFKPETGKGVRLFEWSHCGKLFAYCNNIETIVINVADWSVVSRLPISRAVFFKWSPNADQLVTFHQYYETKDNPNPGPNVKFFAIPSGEEMGGFIHRGSVEGWEPNWTSDSNFLLRKIGPQLMTYARSSPTTVLNKLKVDNIMTHSVAPGRPPYKVAVFGKSSKKEILLFGKDLLALTATETSSESYYGENTLYLLNAQKGESQTVELKKKGPIYHIEWSPDGDFFCAVYGFMPAKATLYDNKGNIKFDYGTGPRNTCHFNPQGSLLMIAGFGNLRGKMECWDVRKNEKISEPEAPDTTNFHWSPDGEHYIWATTAPRLRVGNGWKISHYHGELKHDSPYPTGEKVELWSVGFQPSPRTRQFEITKPSKQLIQKQAAEKPKGYVPPHARGRKDYNAKIREDEKPSDPNAAIQAVIDAKNNPKSGQPALTASQLKNKKRKEAKKRQAEEKAQAKEEEAKKISEPTAPTSGKSDAEREARKIQKKLNAIEGLKKRVAAGETLEKDQLEKIKNEEALRDELQKLQI</sequence>
<feature type="region of interest" description="Disordered" evidence="9">
    <location>
        <begin position="394"/>
        <end position="418"/>
    </location>
</feature>
<dbReference type="InterPro" id="IPR013979">
    <property type="entry name" value="TIF_beta_prop-like"/>
</dbReference>
<reference evidence="11 12" key="1">
    <citation type="submission" date="2021-04" db="EMBL/GenBank/DDBJ databases">
        <authorList>
            <person name="Bliznina A."/>
        </authorList>
    </citation>
    <scope>NUCLEOTIDE SEQUENCE [LARGE SCALE GENOMIC DNA]</scope>
</reference>
<feature type="region of interest" description="Disordered" evidence="9">
    <location>
        <begin position="441"/>
        <end position="526"/>
    </location>
</feature>
<dbReference type="Gene3D" id="2.130.10.10">
    <property type="entry name" value="YVTN repeat-like/Quinoprotein amine dehydrogenase"/>
    <property type="match status" value="1"/>
</dbReference>
<protein>
    <recommendedName>
        <fullName evidence="3">Eukaryotic translation initiation factor 2A</fullName>
    </recommendedName>
</protein>
<evidence type="ECO:0000256" key="8">
    <source>
        <dbReference type="ARBA" id="ARBA00022917"/>
    </source>
</evidence>
<evidence type="ECO:0000256" key="9">
    <source>
        <dbReference type="SAM" id="MobiDB-lite"/>
    </source>
</evidence>
<feature type="compositionally biased region" description="Polar residues" evidence="9">
    <location>
        <begin position="445"/>
        <end position="458"/>
    </location>
</feature>
<dbReference type="InterPro" id="IPR011387">
    <property type="entry name" value="TIF2A"/>
</dbReference>
<dbReference type="PANTHER" id="PTHR13227">
    <property type="entry name" value="EUKARYOTIC TRANSLATION INITIATION FACTOR 2A"/>
    <property type="match status" value="1"/>
</dbReference>
<feature type="compositionally biased region" description="Basic and acidic residues" evidence="9">
    <location>
        <begin position="468"/>
        <end position="486"/>
    </location>
</feature>
<dbReference type="Pfam" id="PF08662">
    <property type="entry name" value="eIF2A"/>
    <property type="match status" value="1"/>
</dbReference>
<comment type="function">
    <text evidence="1">Functions in the early steps of protein synthesis of a small number of specific mRNAs. Acts by directing the binding of methionyl-tRNAi to 40S ribosomal subunits. In contrast to the eIF-2 complex, it binds methionyl-tRNAi to 40S subunits in a codon-dependent manner, whereas the eIF-2 complex binds methionyl-tRNAi to 40S subunits in a GTP-dependent manner.</text>
</comment>
<keyword evidence="12" id="KW-1185">Reference proteome</keyword>
<evidence type="ECO:0000256" key="2">
    <source>
        <dbReference type="ARBA" id="ARBA00009573"/>
    </source>
</evidence>
<dbReference type="EMBL" id="OU015567">
    <property type="protein sequence ID" value="CAG5113378.1"/>
    <property type="molecule type" value="Genomic_DNA"/>
</dbReference>
<proteinExistence type="inferred from homology"/>
<evidence type="ECO:0000256" key="6">
    <source>
        <dbReference type="ARBA" id="ARBA00022737"/>
    </source>
</evidence>
<evidence type="ECO:0000259" key="10">
    <source>
        <dbReference type="Pfam" id="PF08662"/>
    </source>
</evidence>